<dbReference type="AlphaFoldDB" id="A0A4R2RG80"/>
<dbReference type="OrthoDB" id="9811314at2"/>
<dbReference type="RefSeq" id="WP_132950915.1">
    <property type="nucleotide sequence ID" value="NZ_SLXU01000004.1"/>
</dbReference>
<proteinExistence type="predicted"/>
<evidence type="ECO:0000313" key="3">
    <source>
        <dbReference type="EMBL" id="TCP61568.1"/>
    </source>
</evidence>
<sequence>MIRLILALAIALTLGMPVRGEVAIQQVTSPGGINAWLVESHEIPFVALEIRFRGGASLDDPDTRGAINLMAALLEEGAGDLDARAFARARDALAASFRFDVGAESLRVSARMLTENRDSAVGLLRQALHAPRFDPDAVERVRGQVLSSIASDAKDPDAIAGQTFDRLAFGDHPYASPVKGTAHSVGSLIRDDLVRAKARVMARDRLYVAAAGDITAEDLALLLDRLFEGLPEQGAPMPAQASFLLEGGVSVVPFDTPQAVAIFGHEGMARDHPDFFAAYVMNEVLGAGGFGSRLMDELREKRGLTYGVYSYLYPMDLAPLILGQVASSNARIAEAIEVIGAEWVRMAAQGASEAELDAVKTYLTGAYPLRFDGNANIARILVGMQMQGLAPDYVTTRNDRIRAVSLADLRRVAATLLQPERLHFVVVGQPEGLGRPAD</sequence>
<evidence type="ECO:0000259" key="2">
    <source>
        <dbReference type="Pfam" id="PF05193"/>
    </source>
</evidence>
<dbReference type="PANTHER" id="PTHR11851:SF224">
    <property type="entry name" value="PROCESSING PROTEASE"/>
    <property type="match status" value="1"/>
</dbReference>
<evidence type="ECO:0000259" key="1">
    <source>
        <dbReference type="Pfam" id="PF00675"/>
    </source>
</evidence>
<evidence type="ECO:0000313" key="4">
    <source>
        <dbReference type="Proteomes" id="UP000295050"/>
    </source>
</evidence>
<accession>A0A4R2RG80</accession>
<keyword evidence="3" id="KW-0378">Hydrolase</keyword>
<dbReference type="GO" id="GO:0008233">
    <property type="term" value="F:peptidase activity"/>
    <property type="evidence" value="ECO:0007669"/>
    <property type="project" value="UniProtKB-KW"/>
</dbReference>
<dbReference type="Pfam" id="PF00675">
    <property type="entry name" value="Peptidase_M16"/>
    <property type="match status" value="1"/>
</dbReference>
<keyword evidence="3" id="KW-0645">Protease</keyword>
<organism evidence="3 4">
    <name type="scientific">Rhodovulum bhavnagarense</name>
    <dbReference type="NCBI Taxonomy" id="992286"/>
    <lineage>
        <taxon>Bacteria</taxon>
        <taxon>Pseudomonadati</taxon>
        <taxon>Pseudomonadota</taxon>
        <taxon>Alphaproteobacteria</taxon>
        <taxon>Rhodobacterales</taxon>
        <taxon>Paracoccaceae</taxon>
        <taxon>Rhodovulum</taxon>
    </lineage>
</organism>
<dbReference type="InterPro" id="IPR050361">
    <property type="entry name" value="MPP/UQCRC_Complex"/>
</dbReference>
<reference evidence="3 4" key="1">
    <citation type="submission" date="2019-03" db="EMBL/GenBank/DDBJ databases">
        <title>Genomic Encyclopedia of Type Strains, Phase IV (KMG-IV): sequencing the most valuable type-strain genomes for metagenomic binning, comparative biology and taxonomic classification.</title>
        <authorList>
            <person name="Goeker M."/>
        </authorList>
    </citation>
    <scope>NUCLEOTIDE SEQUENCE [LARGE SCALE GENOMIC DNA]</scope>
    <source>
        <strain evidence="3 4">DSM 24766</strain>
    </source>
</reference>
<dbReference type="Pfam" id="PF05193">
    <property type="entry name" value="Peptidase_M16_C"/>
    <property type="match status" value="1"/>
</dbReference>
<feature type="domain" description="Peptidase M16 C-terminal" evidence="2">
    <location>
        <begin position="189"/>
        <end position="361"/>
    </location>
</feature>
<dbReference type="GO" id="GO:0046872">
    <property type="term" value="F:metal ion binding"/>
    <property type="evidence" value="ECO:0007669"/>
    <property type="project" value="InterPro"/>
</dbReference>
<gene>
    <name evidence="3" type="ORF">EV663_10419</name>
</gene>
<dbReference type="GO" id="GO:0006508">
    <property type="term" value="P:proteolysis"/>
    <property type="evidence" value="ECO:0007669"/>
    <property type="project" value="UniProtKB-KW"/>
</dbReference>
<dbReference type="EMBL" id="SLXU01000004">
    <property type="protein sequence ID" value="TCP61568.1"/>
    <property type="molecule type" value="Genomic_DNA"/>
</dbReference>
<dbReference type="InterPro" id="IPR011249">
    <property type="entry name" value="Metalloenz_LuxS/M16"/>
</dbReference>
<dbReference type="Gene3D" id="3.30.830.10">
    <property type="entry name" value="Metalloenzyme, LuxS/M16 peptidase-like"/>
    <property type="match status" value="2"/>
</dbReference>
<comment type="caution">
    <text evidence="3">The sequence shown here is derived from an EMBL/GenBank/DDBJ whole genome shotgun (WGS) entry which is preliminary data.</text>
</comment>
<keyword evidence="4" id="KW-1185">Reference proteome</keyword>
<dbReference type="Proteomes" id="UP000295050">
    <property type="component" value="Unassembled WGS sequence"/>
</dbReference>
<feature type="domain" description="Peptidase M16 N-terminal" evidence="1">
    <location>
        <begin position="39"/>
        <end position="180"/>
    </location>
</feature>
<name>A0A4R2RG80_9RHOB</name>
<dbReference type="InterPro" id="IPR007863">
    <property type="entry name" value="Peptidase_M16_C"/>
</dbReference>
<protein>
    <submittedName>
        <fullName evidence="3">Zinc protease</fullName>
    </submittedName>
</protein>
<dbReference type="InterPro" id="IPR011765">
    <property type="entry name" value="Pept_M16_N"/>
</dbReference>
<dbReference type="PANTHER" id="PTHR11851">
    <property type="entry name" value="METALLOPROTEASE"/>
    <property type="match status" value="1"/>
</dbReference>
<dbReference type="SUPFAM" id="SSF63411">
    <property type="entry name" value="LuxS/MPP-like metallohydrolase"/>
    <property type="match status" value="2"/>
</dbReference>